<gene>
    <name evidence="1" type="ORF">MSG28_001669</name>
</gene>
<name>A0ACC0KUZ3_CHOFU</name>
<sequence length="369" mass="42026">MQYENKSPFKILVAHGANLGYGSYGAADNDSNSNRKLHHIKSHQQINTGQLDNSRPIEEMPYQSGEFVAIKSELTEMWPAIWRVDGKTLLQKYEPFDDNGKVLYRNISTYAAWNPENKKLYTQVPVKVRSQSHLETIVELVRSELPFDDCNFIEKRMLETQMYQENFEVYIQTLISHALDPNFLTEIFQEQDEYFLSNVKTVDEVTETMRARVSSGGGGGGARALDSAVATWPGLSVAGGAGTCRACSRPAVARLLLYGQPYNPGTLEPVQPDARLAYEKEFLVCATCCGRVQLYSRISHQKYLMYAECSKRVAGKRMQNPSKDTTLILNELLADEVWLSQLFRDVRHSWAEAESWERKMRHAMSRQMI</sequence>
<dbReference type="Proteomes" id="UP001064048">
    <property type="component" value="Chromosome 2"/>
</dbReference>
<organism evidence="1 2">
    <name type="scientific">Choristoneura fumiferana</name>
    <name type="common">Spruce budworm moth</name>
    <name type="synonym">Archips fumiferana</name>
    <dbReference type="NCBI Taxonomy" id="7141"/>
    <lineage>
        <taxon>Eukaryota</taxon>
        <taxon>Metazoa</taxon>
        <taxon>Ecdysozoa</taxon>
        <taxon>Arthropoda</taxon>
        <taxon>Hexapoda</taxon>
        <taxon>Insecta</taxon>
        <taxon>Pterygota</taxon>
        <taxon>Neoptera</taxon>
        <taxon>Endopterygota</taxon>
        <taxon>Lepidoptera</taxon>
        <taxon>Glossata</taxon>
        <taxon>Ditrysia</taxon>
        <taxon>Tortricoidea</taxon>
        <taxon>Tortricidae</taxon>
        <taxon>Tortricinae</taxon>
        <taxon>Choristoneura</taxon>
    </lineage>
</organism>
<accession>A0ACC0KUZ3</accession>
<comment type="caution">
    <text evidence="1">The sequence shown here is derived from an EMBL/GenBank/DDBJ whole genome shotgun (WGS) entry which is preliminary data.</text>
</comment>
<proteinExistence type="predicted"/>
<reference evidence="1 2" key="1">
    <citation type="journal article" date="2022" name="Genome Biol. Evol.">
        <title>The Spruce Budworm Genome: Reconstructing the Evolutionary History of Antifreeze Proteins.</title>
        <authorList>
            <person name="Beliveau C."/>
            <person name="Gagne P."/>
            <person name="Picq S."/>
            <person name="Vernygora O."/>
            <person name="Keeling C.I."/>
            <person name="Pinkney K."/>
            <person name="Doucet D."/>
            <person name="Wen F."/>
            <person name="Johnston J.S."/>
            <person name="Maaroufi H."/>
            <person name="Boyle B."/>
            <person name="Laroche J."/>
            <person name="Dewar K."/>
            <person name="Juretic N."/>
            <person name="Blackburn G."/>
            <person name="Nisole A."/>
            <person name="Brunet B."/>
            <person name="Brandao M."/>
            <person name="Lumley L."/>
            <person name="Duan J."/>
            <person name="Quan G."/>
            <person name="Lucarotti C.J."/>
            <person name="Roe A.D."/>
            <person name="Sperling F.A.H."/>
            <person name="Levesque R.C."/>
            <person name="Cusson M."/>
        </authorList>
    </citation>
    <scope>NUCLEOTIDE SEQUENCE [LARGE SCALE GENOMIC DNA]</scope>
    <source>
        <strain evidence="1">Glfc:IPQL:Cfum</strain>
    </source>
</reference>
<protein>
    <submittedName>
        <fullName evidence="1">Uncharacterized protein</fullName>
    </submittedName>
</protein>
<evidence type="ECO:0000313" key="1">
    <source>
        <dbReference type="EMBL" id="KAI8440328.1"/>
    </source>
</evidence>
<evidence type="ECO:0000313" key="2">
    <source>
        <dbReference type="Proteomes" id="UP001064048"/>
    </source>
</evidence>
<keyword evidence="2" id="KW-1185">Reference proteome</keyword>
<dbReference type="EMBL" id="CM046102">
    <property type="protein sequence ID" value="KAI8440328.1"/>
    <property type="molecule type" value="Genomic_DNA"/>
</dbReference>